<evidence type="ECO:0000256" key="1">
    <source>
        <dbReference type="SAM" id="MobiDB-lite"/>
    </source>
</evidence>
<dbReference type="Proteomes" id="UP001197114">
    <property type="component" value="Unassembled WGS sequence"/>
</dbReference>
<sequence length="256" mass="27442">MGARHVDRARRLLDETLAGAAEDDLVRAARAIVDELGSPARLLPLVTELAEGADDPSGCALLSYRHVLGFDKLLLIDGTPRHMLRAHVWHPGAGAREDIHNHRSPLASHVVRGALGMETYETVRDGGEGLEAARYRESLVGEGDDWLLEPAGRARLRLTQSARYTAGSGYALHSLALHRAWCASPGPAVTLFLETGAGRRRHTDVFTELDAAETTDATDESEASGASGASARAMAKKPLDVRDYLAELENLAGLIG</sequence>
<accession>A0ABS6YQJ4</accession>
<keyword evidence="3" id="KW-1185">Reference proteome</keyword>
<dbReference type="SUPFAM" id="SSF51182">
    <property type="entry name" value="RmlC-like cupins"/>
    <property type="match status" value="1"/>
</dbReference>
<comment type="caution">
    <text evidence="2">The sequence shown here is derived from an EMBL/GenBank/DDBJ whole genome shotgun (WGS) entry which is preliminary data.</text>
</comment>
<protein>
    <recommendedName>
        <fullName evidence="4">Cysteine dioxygenase</fullName>
    </recommendedName>
</protein>
<feature type="region of interest" description="Disordered" evidence="1">
    <location>
        <begin position="212"/>
        <end position="232"/>
    </location>
</feature>
<feature type="compositionally biased region" description="Acidic residues" evidence="1">
    <location>
        <begin position="212"/>
        <end position="222"/>
    </location>
</feature>
<name>A0ABS6YQJ4_9ACTN</name>
<dbReference type="RefSeq" id="WP_219690128.1">
    <property type="nucleotide sequence ID" value="NZ_WMBF01000210.1"/>
</dbReference>
<organism evidence="2 3">
    <name type="scientific">Streptomyces anatolicus</name>
    <dbReference type="NCBI Taxonomy" id="2675858"/>
    <lineage>
        <taxon>Bacteria</taxon>
        <taxon>Bacillati</taxon>
        <taxon>Actinomycetota</taxon>
        <taxon>Actinomycetes</taxon>
        <taxon>Kitasatosporales</taxon>
        <taxon>Streptomycetaceae</taxon>
        <taxon>Streptomyces</taxon>
    </lineage>
</organism>
<evidence type="ECO:0000313" key="2">
    <source>
        <dbReference type="EMBL" id="MBW5423637.1"/>
    </source>
</evidence>
<dbReference type="Gene3D" id="2.60.120.10">
    <property type="entry name" value="Jelly Rolls"/>
    <property type="match status" value="1"/>
</dbReference>
<gene>
    <name evidence="2" type="ORF">GKQ77_19065</name>
</gene>
<evidence type="ECO:0008006" key="4">
    <source>
        <dbReference type="Google" id="ProtNLM"/>
    </source>
</evidence>
<proteinExistence type="predicted"/>
<dbReference type="InterPro" id="IPR014710">
    <property type="entry name" value="RmlC-like_jellyroll"/>
</dbReference>
<dbReference type="InterPro" id="IPR011051">
    <property type="entry name" value="RmlC_Cupin_sf"/>
</dbReference>
<dbReference type="EMBL" id="WMBF01000210">
    <property type="protein sequence ID" value="MBW5423637.1"/>
    <property type="molecule type" value="Genomic_DNA"/>
</dbReference>
<reference evidence="2 3" key="1">
    <citation type="submission" date="2019-11" db="EMBL/GenBank/DDBJ databases">
        <authorList>
            <person name="Ay H."/>
        </authorList>
    </citation>
    <scope>NUCLEOTIDE SEQUENCE [LARGE SCALE GENOMIC DNA]</scope>
    <source>
        <strain evidence="2 3">BG9H</strain>
    </source>
</reference>
<evidence type="ECO:0000313" key="3">
    <source>
        <dbReference type="Proteomes" id="UP001197114"/>
    </source>
</evidence>